<evidence type="ECO:0000313" key="3">
    <source>
        <dbReference type="Proteomes" id="UP001612415"/>
    </source>
</evidence>
<name>A0ABW7YI84_STRCE</name>
<gene>
    <name evidence="2" type="ORF">ACIA8P_46605</name>
</gene>
<dbReference type="RefSeq" id="WP_398663038.1">
    <property type="nucleotide sequence ID" value="NZ_JBITDC010000035.1"/>
</dbReference>
<comment type="caution">
    <text evidence="2">The sequence shown here is derived from an EMBL/GenBank/DDBJ whole genome shotgun (WGS) entry which is preliminary data.</text>
</comment>
<feature type="non-terminal residue" evidence="2">
    <location>
        <position position="1"/>
    </location>
</feature>
<dbReference type="Proteomes" id="UP001612415">
    <property type="component" value="Unassembled WGS sequence"/>
</dbReference>
<dbReference type="EMBL" id="JBITDC010000035">
    <property type="protein sequence ID" value="MFI5681946.1"/>
    <property type="molecule type" value="Genomic_DNA"/>
</dbReference>
<proteinExistence type="predicted"/>
<organism evidence="2 3">
    <name type="scientific">Streptomyces cellulosae</name>
    <dbReference type="NCBI Taxonomy" id="1968"/>
    <lineage>
        <taxon>Bacteria</taxon>
        <taxon>Bacillati</taxon>
        <taxon>Actinomycetota</taxon>
        <taxon>Actinomycetes</taxon>
        <taxon>Kitasatosporales</taxon>
        <taxon>Streptomycetaceae</taxon>
        <taxon>Streptomyces</taxon>
    </lineage>
</organism>
<keyword evidence="3" id="KW-1185">Reference proteome</keyword>
<sequence length="192" mass="21338">AHLQSPPRTHRPERATTCQPRPQPHGSVQLGVAKILVADLAEAGLVDIRPAAETHEDETSAGRHAFAAVAREQLFKPLVERNWTYRLTSDELDIRVRTLNRISEGKHIPSLSTVEALVDMVGRVTGQPLTEEARAHLIAVYLSAVEETDPALHQRYLLKEEIRQMNAVNERLMRLNLASTNDTAGAPLHTDQ</sequence>
<evidence type="ECO:0008006" key="4">
    <source>
        <dbReference type="Google" id="ProtNLM"/>
    </source>
</evidence>
<feature type="region of interest" description="Disordered" evidence="1">
    <location>
        <begin position="1"/>
        <end position="26"/>
    </location>
</feature>
<protein>
    <recommendedName>
        <fullName evidence="4">XRE family transcriptional regulator</fullName>
    </recommendedName>
</protein>
<reference evidence="2 3" key="1">
    <citation type="submission" date="2024-10" db="EMBL/GenBank/DDBJ databases">
        <title>The Natural Products Discovery Center: Release of the First 8490 Sequenced Strains for Exploring Actinobacteria Biosynthetic Diversity.</title>
        <authorList>
            <person name="Kalkreuter E."/>
            <person name="Kautsar S.A."/>
            <person name="Yang D."/>
            <person name="Bader C.D."/>
            <person name="Teijaro C.N."/>
            <person name="Fluegel L."/>
            <person name="Davis C.M."/>
            <person name="Simpson J.R."/>
            <person name="Lauterbach L."/>
            <person name="Steele A.D."/>
            <person name="Gui C."/>
            <person name="Meng S."/>
            <person name="Li G."/>
            <person name="Viehrig K."/>
            <person name="Ye F."/>
            <person name="Su P."/>
            <person name="Kiefer A.F."/>
            <person name="Nichols A."/>
            <person name="Cepeda A.J."/>
            <person name="Yan W."/>
            <person name="Fan B."/>
            <person name="Jiang Y."/>
            <person name="Adhikari A."/>
            <person name="Zheng C.-J."/>
            <person name="Schuster L."/>
            <person name="Cowan T.M."/>
            <person name="Smanski M.J."/>
            <person name="Chevrette M.G."/>
            <person name="De Carvalho L.P.S."/>
            <person name="Shen B."/>
        </authorList>
    </citation>
    <scope>NUCLEOTIDE SEQUENCE [LARGE SCALE GENOMIC DNA]</scope>
    <source>
        <strain evidence="2 3">NPDC051599</strain>
    </source>
</reference>
<evidence type="ECO:0000313" key="2">
    <source>
        <dbReference type="EMBL" id="MFI5681946.1"/>
    </source>
</evidence>
<accession>A0ABW7YI84</accession>
<evidence type="ECO:0000256" key="1">
    <source>
        <dbReference type="SAM" id="MobiDB-lite"/>
    </source>
</evidence>